<dbReference type="CDD" id="cd04301">
    <property type="entry name" value="NAT_SF"/>
    <property type="match status" value="1"/>
</dbReference>
<proteinExistence type="predicted"/>
<reference evidence="2" key="2">
    <citation type="journal article" date="2021" name="PeerJ">
        <title>Extensive microbial diversity within the chicken gut microbiome revealed by metagenomics and culture.</title>
        <authorList>
            <person name="Gilroy R."/>
            <person name="Ravi A."/>
            <person name="Getino M."/>
            <person name="Pursley I."/>
            <person name="Horton D.L."/>
            <person name="Alikhan N.F."/>
            <person name="Baker D."/>
            <person name="Gharbi K."/>
            <person name="Hall N."/>
            <person name="Watson M."/>
            <person name="Adriaenssens E.M."/>
            <person name="Foster-Nyarko E."/>
            <person name="Jarju S."/>
            <person name="Secka A."/>
            <person name="Antonio M."/>
            <person name="Oren A."/>
            <person name="Chaudhuri R.R."/>
            <person name="La Ragione R."/>
            <person name="Hildebrand F."/>
            <person name="Pallen M.J."/>
        </authorList>
    </citation>
    <scope>NUCLEOTIDE SEQUENCE</scope>
    <source>
        <strain evidence="2">13766</strain>
    </source>
</reference>
<comment type="caution">
    <text evidence="2">The sequence shown here is derived from an EMBL/GenBank/DDBJ whole genome shotgun (WGS) entry which is preliminary data.</text>
</comment>
<name>A0A9D1K5N7_9FIRM</name>
<feature type="domain" description="N-acetyltransferase" evidence="1">
    <location>
        <begin position="130"/>
        <end position="268"/>
    </location>
</feature>
<gene>
    <name evidence="2" type="ORF">IAA84_05800</name>
</gene>
<dbReference type="SUPFAM" id="SSF55729">
    <property type="entry name" value="Acyl-CoA N-acyltransferases (Nat)"/>
    <property type="match status" value="1"/>
</dbReference>
<dbReference type="AlphaFoldDB" id="A0A9D1K5N7"/>
<dbReference type="EMBL" id="DVJN01000113">
    <property type="protein sequence ID" value="HIS92516.1"/>
    <property type="molecule type" value="Genomic_DNA"/>
</dbReference>
<dbReference type="PROSITE" id="PS51186">
    <property type="entry name" value="GNAT"/>
    <property type="match status" value="1"/>
</dbReference>
<dbReference type="InterPro" id="IPR016181">
    <property type="entry name" value="Acyl_CoA_acyltransferase"/>
</dbReference>
<accession>A0A9D1K5N7</accession>
<dbReference type="GO" id="GO:0016747">
    <property type="term" value="F:acyltransferase activity, transferring groups other than amino-acyl groups"/>
    <property type="evidence" value="ECO:0007669"/>
    <property type="project" value="InterPro"/>
</dbReference>
<protein>
    <submittedName>
        <fullName evidence="2">GNAT family N-acetyltransferase</fullName>
    </submittedName>
</protein>
<dbReference type="Proteomes" id="UP000824140">
    <property type="component" value="Unassembled WGS sequence"/>
</dbReference>
<reference evidence="2" key="1">
    <citation type="submission" date="2020-10" db="EMBL/GenBank/DDBJ databases">
        <authorList>
            <person name="Gilroy R."/>
        </authorList>
    </citation>
    <scope>NUCLEOTIDE SEQUENCE</scope>
    <source>
        <strain evidence="2">13766</strain>
    </source>
</reference>
<evidence type="ECO:0000313" key="2">
    <source>
        <dbReference type="EMBL" id="HIS92516.1"/>
    </source>
</evidence>
<sequence length="268" mass="29803">MKIVHAKEEATGAAIENAFVAMEGYNTVLGECRVMEHSCPALLPERPHIVDIVASGTPEALDALYGAGTALAQLLARRSGKNSEIRIECEGEQRERLHFLGYRECDALVRMRRNHQHSPVIARLPAHCTIVFDQLADAYEARYFIERYDALFARGDGAAQLKAMQAKEGFSRTVMVAPSGLAGEILVWAEDGEGVIGHLYTAPPFRRQGVARYLLDLARRYFLDAGLQTSRMDVWQRLLPACRAASAAGFRPVQNLKEYAAIDIDWEE</sequence>
<evidence type="ECO:0000259" key="1">
    <source>
        <dbReference type="PROSITE" id="PS51186"/>
    </source>
</evidence>
<dbReference type="Pfam" id="PF00583">
    <property type="entry name" value="Acetyltransf_1"/>
    <property type="match status" value="1"/>
</dbReference>
<dbReference type="Gene3D" id="3.40.630.30">
    <property type="match status" value="1"/>
</dbReference>
<dbReference type="InterPro" id="IPR000182">
    <property type="entry name" value="GNAT_dom"/>
</dbReference>
<organism evidence="2 3">
    <name type="scientific">Candidatus Alectryocaccomicrobium excrementavium</name>
    <dbReference type="NCBI Taxonomy" id="2840668"/>
    <lineage>
        <taxon>Bacteria</taxon>
        <taxon>Bacillati</taxon>
        <taxon>Bacillota</taxon>
        <taxon>Clostridia</taxon>
        <taxon>Candidatus Alectryocaccomicrobium</taxon>
    </lineage>
</organism>
<evidence type="ECO:0000313" key="3">
    <source>
        <dbReference type="Proteomes" id="UP000824140"/>
    </source>
</evidence>